<evidence type="ECO:0000259" key="5">
    <source>
        <dbReference type="SMART" id="SM00861"/>
    </source>
</evidence>
<dbReference type="PROSITE" id="PS00802">
    <property type="entry name" value="TRANSKETOLASE_2"/>
    <property type="match status" value="1"/>
</dbReference>
<dbReference type="FunFam" id="3.40.50.970:FF:000129">
    <property type="entry name" value="Transketolase"/>
    <property type="match status" value="1"/>
</dbReference>
<organism evidence="6 7">
    <name type="scientific">Brenneria corticis</name>
    <dbReference type="NCBI Taxonomy" id="2173106"/>
    <lineage>
        <taxon>Bacteria</taxon>
        <taxon>Pseudomonadati</taxon>
        <taxon>Pseudomonadota</taxon>
        <taxon>Gammaproteobacteria</taxon>
        <taxon>Enterobacterales</taxon>
        <taxon>Pectobacteriaceae</taxon>
        <taxon>Brenneria</taxon>
    </lineage>
</organism>
<dbReference type="Pfam" id="PF02779">
    <property type="entry name" value="Transket_pyr"/>
    <property type="match status" value="1"/>
</dbReference>
<keyword evidence="7" id="KW-1185">Reference proteome</keyword>
<keyword evidence="4" id="KW-0786">Thiamine pyrophosphate</keyword>
<dbReference type="PANTHER" id="PTHR43825">
    <property type="entry name" value="PYRUVATE DEHYDROGENASE E1 COMPONENT"/>
    <property type="match status" value="1"/>
</dbReference>
<comment type="caution">
    <text evidence="6">The sequence shown here is derived from an EMBL/GenBank/DDBJ whole genome shotgun (WGS) entry which is preliminary data.</text>
</comment>
<evidence type="ECO:0000256" key="3">
    <source>
        <dbReference type="ARBA" id="ARBA00022679"/>
    </source>
</evidence>
<dbReference type="InterPro" id="IPR051157">
    <property type="entry name" value="PDH/Transketolase"/>
</dbReference>
<proteinExistence type="inferred from homology"/>
<evidence type="ECO:0000256" key="2">
    <source>
        <dbReference type="ARBA" id="ARBA00007131"/>
    </source>
</evidence>
<dbReference type="CDD" id="cd07033">
    <property type="entry name" value="TPP_PYR_DXS_TK_like"/>
    <property type="match status" value="1"/>
</dbReference>
<dbReference type="Proteomes" id="UP000296159">
    <property type="component" value="Unassembled WGS sequence"/>
</dbReference>
<dbReference type="InterPro" id="IPR009014">
    <property type="entry name" value="Transketo_C/PFOR_II"/>
</dbReference>
<accession>A0A2U1TUE3</accession>
<dbReference type="InterPro" id="IPR033248">
    <property type="entry name" value="Transketolase_C"/>
</dbReference>
<evidence type="ECO:0000256" key="4">
    <source>
        <dbReference type="ARBA" id="ARBA00023052"/>
    </source>
</evidence>
<dbReference type="SMART" id="SM00861">
    <property type="entry name" value="Transket_pyr"/>
    <property type="match status" value="1"/>
</dbReference>
<dbReference type="AlphaFoldDB" id="A0A2U1TUE3"/>
<dbReference type="SUPFAM" id="SSF52922">
    <property type="entry name" value="TK C-terminal domain-like"/>
    <property type="match status" value="1"/>
</dbReference>
<dbReference type="RefSeq" id="WP_136167513.1">
    <property type="nucleotide sequence ID" value="NZ_KZ819085.1"/>
</dbReference>
<evidence type="ECO:0000313" key="6">
    <source>
        <dbReference type="EMBL" id="PWC13021.1"/>
    </source>
</evidence>
<dbReference type="SUPFAM" id="SSF52518">
    <property type="entry name" value="Thiamin diphosphate-binding fold (THDP-binding)"/>
    <property type="match status" value="1"/>
</dbReference>
<dbReference type="InterPro" id="IPR029061">
    <property type="entry name" value="THDP-binding"/>
</dbReference>
<comment type="cofactor">
    <cofactor evidence="1">
        <name>thiamine diphosphate</name>
        <dbReference type="ChEBI" id="CHEBI:58937"/>
    </cofactor>
</comment>
<feature type="domain" description="Transketolase-like pyrimidine-binding" evidence="5">
    <location>
        <begin position="2"/>
        <end position="166"/>
    </location>
</feature>
<dbReference type="InterPro" id="IPR020826">
    <property type="entry name" value="Transketolase_BS"/>
</dbReference>
<dbReference type="Pfam" id="PF02780">
    <property type="entry name" value="Transketolase_C"/>
    <property type="match status" value="1"/>
</dbReference>
<gene>
    <name evidence="6" type="ORF">DDT56_16465</name>
</gene>
<comment type="similarity">
    <text evidence="2">Belongs to the transketolase family.</text>
</comment>
<dbReference type="InterPro" id="IPR005475">
    <property type="entry name" value="Transketolase-like_Pyr-bd"/>
</dbReference>
<name>A0A2U1TUE3_9GAMM</name>
<protein>
    <submittedName>
        <fullName evidence="6">Transketolase</fullName>
    </submittedName>
</protein>
<reference evidence="6 7" key="1">
    <citation type="submission" date="2018-04" db="EMBL/GenBank/DDBJ databases">
        <title>Brenneria corticis sp.nov.</title>
        <authorList>
            <person name="Li Y."/>
        </authorList>
    </citation>
    <scope>NUCLEOTIDE SEQUENCE [LARGE SCALE GENOMIC DNA]</scope>
    <source>
        <strain evidence="6 7">CFCC 11842</strain>
    </source>
</reference>
<dbReference type="Gene3D" id="3.40.50.970">
    <property type="match status" value="1"/>
</dbReference>
<sequence length="313" mass="33398">MKAPRDEIGNALIQLAEKGYPVVAIDSDLASSTRTDQFQTVFPARFFEMGIAEGSAMSFAIGQALEGQIPFYVNFAMFVTGTAWTQLRQACYGGVNIKLVGSHPGMDDGPDGASHHALEDLALTRVLPGLTILTPADAEEVAEAFEQAARIKGPVYIRVAREPMPVRDKSVQPRVADIAAVRESGDDFAILFEGTALEQASAGYDQLCQQGKRGRLIHVACLKPFNQQAFAALVKGCPVIATVENHSINGGLGGLIAEVMASRQWPATLVRIGTQDTFTESGNSRQLKTKYGISGDAICAAVLAVERSVSDAQ</sequence>
<evidence type="ECO:0000256" key="1">
    <source>
        <dbReference type="ARBA" id="ARBA00001964"/>
    </source>
</evidence>
<evidence type="ECO:0000313" key="7">
    <source>
        <dbReference type="Proteomes" id="UP000296159"/>
    </source>
</evidence>
<dbReference type="EMBL" id="QDKH01000020">
    <property type="protein sequence ID" value="PWC13021.1"/>
    <property type="molecule type" value="Genomic_DNA"/>
</dbReference>
<dbReference type="Gene3D" id="3.40.50.920">
    <property type="match status" value="1"/>
</dbReference>
<keyword evidence="3" id="KW-0808">Transferase</keyword>
<dbReference type="PANTHER" id="PTHR43825:SF1">
    <property type="entry name" value="TRANSKETOLASE-LIKE PYRIMIDINE-BINDING DOMAIN-CONTAINING PROTEIN"/>
    <property type="match status" value="1"/>
</dbReference>
<dbReference type="GO" id="GO:0016740">
    <property type="term" value="F:transferase activity"/>
    <property type="evidence" value="ECO:0007669"/>
    <property type="project" value="UniProtKB-KW"/>
</dbReference>